<dbReference type="PANTHER" id="PTHR11527">
    <property type="entry name" value="HEAT-SHOCK PROTEIN 20 FAMILY MEMBER"/>
    <property type="match status" value="1"/>
</dbReference>
<dbReference type="InterPro" id="IPR008978">
    <property type="entry name" value="HSP20-like_chaperone"/>
</dbReference>
<sequence>MSQEKKRSIQPFHEKSFGDIFQSLDSFFQDTFRHLKAPRIIPVYQYETKQEYIIEAELPGAKKEQVTLDIYHNFLKIAVQSEEVVEEKDDLRHTYKHNSRWERAERVIQLPFAVNESEVRAKLTDGVLKIRIPNKRKQIDIK</sequence>
<reference evidence="5" key="1">
    <citation type="submission" date="2016-10" db="EMBL/GenBank/DDBJ databases">
        <authorList>
            <person name="Varghese N."/>
            <person name="Submissions S."/>
        </authorList>
    </citation>
    <scope>NUCLEOTIDE SEQUENCE [LARGE SCALE GENOMIC DNA]</scope>
    <source>
        <strain evidence="5">SP</strain>
    </source>
</reference>
<dbReference type="AlphaFoldDB" id="A0A1H3MRL6"/>
<name>A0A1H3MRL6_9BACI</name>
<protein>
    <submittedName>
        <fullName evidence="4">HSP20 family protein</fullName>
    </submittedName>
</protein>
<evidence type="ECO:0000259" key="3">
    <source>
        <dbReference type="PROSITE" id="PS01031"/>
    </source>
</evidence>
<organism evidence="4 5">
    <name type="scientific">Evansella caseinilytica</name>
    <dbReference type="NCBI Taxonomy" id="1503961"/>
    <lineage>
        <taxon>Bacteria</taxon>
        <taxon>Bacillati</taxon>
        <taxon>Bacillota</taxon>
        <taxon>Bacilli</taxon>
        <taxon>Bacillales</taxon>
        <taxon>Bacillaceae</taxon>
        <taxon>Evansella</taxon>
    </lineage>
</organism>
<evidence type="ECO:0000313" key="5">
    <source>
        <dbReference type="Proteomes" id="UP000198935"/>
    </source>
</evidence>
<dbReference type="Pfam" id="PF00011">
    <property type="entry name" value="HSP20"/>
    <property type="match status" value="1"/>
</dbReference>
<dbReference type="STRING" id="1503961.SAMN05421736_103315"/>
<dbReference type="OrthoDB" id="1806521at2"/>
<dbReference type="InterPro" id="IPR002068">
    <property type="entry name" value="A-crystallin/Hsp20_dom"/>
</dbReference>
<keyword evidence="5" id="KW-1185">Reference proteome</keyword>
<dbReference type="PROSITE" id="PS01031">
    <property type="entry name" value="SHSP"/>
    <property type="match status" value="1"/>
</dbReference>
<gene>
    <name evidence="4" type="ORF">SAMN05421736_103315</name>
</gene>
<evidence type="ECO:0000256" key="1">
    <source>
        <dbReference type="PROSITE-ProRule" id="PRU00285"/>
    </source>
</evidence>
<proteinExistence type="inferred from homology"/>
<dbReference type="Proteomes" id="UP000198935">
    <property type="component" value="Unassembled WGS sequence"/>
</dbReference>
<dbReference type="EMBL" id="FNPI01000003">
    <property type="protein sequence ID" value="SDY79246.1"/>
    <property type="molecule type" value="Genomic_DNA"/>
</dbReference>
<dbReference type="Gene3D" id="2.60.40.790">
    <property type="match status" value="1"/>
</dbReference>
<dbReference type="InterPro" id="IPR031107">
    <property type="entry name" value="Small_HSP"/>
</dbReference>
<evidence type="ECO:0000256" key="2">
    <source>
        <dbReference type="RuleBase" id="RU003616"/>
    </source>
</evidence>
<comment type="similarity">
    <text evidence="1 2">Belongs to the small heat shock protein (HSP20) family.</text>
</comment>
<feature type="domain" description="SHSP" evidence="3">
    <location>
        <begin position="34"/>
        <end position="142"/>
    </location>
</feature>
<evidence type="ECO:0000313" key="4">
    <source>
        <dbReference type="EMBL" id="SDY79246.1"/>
    </source>
</evidence>
<dbReference type="CDD" id="cd06464">
    <property type="entry name" value="ACD_sHsps-like"/>
    <property type="match status" value="1"/>
</dbReference>
<accession>A0A1H3MRL6</accession>
<dbReference type="SUPFAM" id="SSF49764">
    <property type="entry name" value="HSP20-like chaperones"/>
    <property type="match status" value="1"/>
</dbReference>